<dbReference type="HOGENOM" id="CLU_023643_3_1_1"/>
<dbReference type="PANTHER" id="PTHR11085">
    <property type="entry name" value="NAD-DEPENDENT PROTEIN DEACYLASE SIRTUIN-5, MITOCHONDRIAL-RELATED"/>
    <property type="match status" value="1"/>
</dbReference>
<dbReference type="InterPro" id="IPR026590">
    <property type="entry name" value="Ssirtuin_cat_dom"/>
</dbReference>
<protein>
    <recommendedName>
        <fullName evidence="7">Deacetylase sirtuin-type domain-containing protein</fullName>
    </recommendedName>
</protein>
<evidence type="ECO:0000259" key="7">
    <source>
        <dbReference type="PROSITE" id="PS50305"/>
    </source>
</evidence>
<dbReference type="GeneID" id="20666905"/>
<evidence type="ECO:0000256" key="2">
    <source>
        <dbReference type="ARBA" id="ARBA00006924"/>
    </source>
</evidence>
<dbReference type="GO" id="GO:0005634">
    <property type="term" value="C:nucleus"/>
    <property type="evidence" value="ECO:0007669"/>
    <property type="project" value="TreeGrafter"/>
</dbReference>
<dbReference type="GO" id="GO:0005739">
    <property type="term" value="C:mitochondrion"/>
    <property type="evidence" value="ECO:0007669"/>
    <property type="project" value="UniProtKB-SubCell"/>
</dbReference>
<dbReference type="eggNOG" id="KOG2684">
    <property type="taxonomic scope" value="Eukaryota"/>
</dbReference>
<sequence length="248" mass="27017">MAAKLIAELSAIVNSKTLASSKTIIAIAGAGLSAASGIPTFGAGGMWRKHDALMLATPAAFRRSPSRVWQFYHYRRERALTAQPNDAHIAPAKFSLPEYREQIAPGSTFTLITQNVDGLSRRALYHVRTTTSLESTEHSSTTIEMHGRLFDVVCTAYKCGYRVVWFGEIPHHIEDIFALVKRADLALVIGTSSTVNPAAKLASKMKGRGGKVAVFNADRSNEDEEADFLFLGPCETMLPDALGFEKNS</sequence>
<evidence type="ECO:0000256" key="5">
    <source>
        <dbReference type="ARBA" id="ARBA00023128"/>
    </source>
</evidence>
<evidence type="ECO:0000256" key="6">
    <source>
        <dbReference type="PROSITE-ProRule" id="PRU00236"/>
    </source>
</evidence>
<dbReference type="KEGG" id="hir:HETIRDRAFT_125388"/>
<keyword evidence="4" id="KW-0520">NAD</keyword>
<evidence type="ECO:0000256" key="4">
    <source>
        <dbReference type="ARBA" id="ARBA00023027"/>
    </source>
</evidence>
<gene>
    <name evidence="8" type="ORF">HETIRDRAFT_125388</name>
</gene>
<dbReference type="PANTHER" id="PTHR11085:SF10">
    <property type="entry name" value="NAD-DEPENDENT PROTEIN DEACYLASE SIRTUIN-5, MITOCHONDRIAL-RELATED"/>
    <property type="match status" value="1"/>
</dbReference>
<evidence type="ECO:0000313" key="9">
    <source>
        <dbReference type="Proteomes" id="UP000030671"/>
    </source>
</evidence>
<reference evidence="8 9" key="1">
    <citation type="journal article" date="2012" name="New Phytol.">
        <title>Insight into trade-off between wood decay and parasitism from the genome of a fungal forest pathogen.</title>
        <authorList>
            <person name="Olson A."/>
            <person name="Aerts A."/>
            <person name="Asiegbu F."/>
            <person name="Belbahri L."/>
            <person name="Bouzid O."/>
            <person name="Broberg A."/>
            <person name="Canback B."/>
            <person name="Coutinho P.M."/>
            <person name="Cullen D."/>
            <person name="Dalman K."/>
            <person name="Deflorio G."/>
            <person name="van Diepen L.T."/>
            <person name="Dunand C."/>
            <person name="Duplessis S."/>
            <person name="Durling M."/>
            <person name="Gonthier P."/>
            <person name="Grimwood J."/>
            <person name="Fossdal C.G."/>
            <person name="Hansson D."/>
            <person name="Henrissat B."/>
            <person name="Hietala A."/>
            <person name="Himmelstrand K."/>
            <person name="Hoffmeister D."/>
            <person name="Hogberg N."/>
            <person name="James T.Y."/>
            <person name="Karlsson M."/>
            <person name="Kohler A."/>
            <person name="Kues U."/>
            <person name="Lee Y.H."/>
            <person name="Lin Y.C."/>
            <person name="Lind M."/>
            <person name="Lindquist E."/>
            <person name="Lombard V."/>
            <person name="Lucas S."/>
            <person name="Lunden K."/>
            <person name="Morin E."/>
            <person name="Murat C."/>
            <person name="Park J."/>
            <person name="Raffaello T."/>
            <person name="Rouze P."/>
            <person name="Salamov A."/>
            <person name="Schmutz J."/>
            <person name="Solheim H."/>
            <person name="Stahlberg J."/>
            <person name="Velez H."/>
            <person name="de Vries R.P."/>
            <person name="Wiebenga A."/>
            <person name="Woodward S."/>
            <person name="Yakovlev I."/>
            <person name="Garbelotto M."/>
            <person name="Martin F."/>
            <person name="Grigoriev I.V."/>
            <person name="Stenlid J."/>
        </authorList>
    </citation>
    <scope>NUCLEOTIDE SEQUENCE [LARGE SCALE GENOMIC DNA]</scope>
    <source>
        <strain evidence="8 9">TC 32-1</strain>
    </source>
</reference>
<proteinExistence type="inferred from homology"/>
<keyword evidence="3" id="KW-0808">Transferase</keyword>
<dbReference type="STRING" id="747525.W4JVM7"/>
<dbReference type="InterPro" id="IPR026591">
    <property type="entry name" value="Sirtuin_cat_small_dom_sf"/>
</dbReference>
<dbReference type="InterPro" id="IPR029035">
    <property type="entry name" value="DHS-like_NAD/FAD-binding_dom"/>
</dbReference>
<dbReference type="Proteomes" id="UP000030671">
    <property type="component" value="Unassembled WGS sequence"/>
</dbReference>
<dbReference type="InterPro" id="IPR003000">
    <property type="entry name" value="Sirtuin"/>
</dbReference>
<dbReference type="InterPro" id="IPR050134">
    <property type="entry name" value="NAD-dep_sirtuin_deacylases"/>
</dbReference>
<dbReference type="Pfam" id="PF02146">
    <property type="entry name" value="SIR2"/>
    <property type="match status" value="1"/>
</dbReference>
<keyword evidence="5" id="KW-0496">Mitochondrion</keyword>
<comment type="subcellular location">
    <subcellularLocation>
        <location evidence="1">Mitochondrion</location>
    </subcellularLocation>
</comment>
<evidence type="ECO:0000313" key="8">
    <source>
        <dbReference type="EMBL" id="ETW77534.1"/>
    </source>
</evidence>
<dbReference type="InParanoid" id="W4JVM7"/>
<dbReference type="RefSeq" id="XP_009551024.1">
    <property type="nucleotide sequence ID" value="XM_009552729.1"/>
</dbReference>
<evidence type="ECO:0000256" key="1">
    <source>
        <dbReference type="ARBA" id="ARBA00004173"/>
    </source>
</evidence>
<dbReference type="OrthoDB" id="424302at2759"/>
<feature type="domain" description="Deacetylase sirtuin-type" evidence="7">
    <location>
        <begin position="1"/>
        <end position="248"/>
    </location>
</feature>
<accession>W4JVM7</accession>
<dbReference type="Gene3D" id="3.30.1600.10">
    <property type="entry name" value="SIR2/SIRT2 'Small Domain"/>
    <property type="match status" value="1"/>
</dbReference>
<comment type="caution">
    <text evidence="6">Lacks conserved residue(s) required for the propagation of feature annotation.</text>
</comment>
<dbReference type="AlphaFoldDB" id="W4JVM7"/>
<name>W4JVM7_HETIT</name>
<keyword evidence="9" id="KW-1185">Reference proteome</keyword>
<organism evidence="8 9">
    <name type="scientific">Heterobasidion irregulare (strain TC 32-1)</name>
    <dbReference type="NCBI Taxonomy" id="747525"/>
    <lineage>
        <taxon>Eukaryota</taxon>
        <taxon>Fungi</taxon>
        <taxon>Dikarya</taxon>
        <taxon>Basidiomycota</taxon>
        <taxon>Agaricomycotina</taxon>
        <taxon>Agaricomycetes</taxon>
        <taxon>Russulales</taxon>
        <taxon>Bondarzewiaceae</taxon>
        <taxon>Heterobasidion</taxon>
        <taxon>Heterobasidion annosum species complex</taxon>
    </lineage>
</organism>
<dbReference type="GO" id="GO:0017136">
    <property type="term" value="F:histone deacetylase activity, NAD-dependent"/>
    <property type="evidence" value="ECO:0007669"/>
    <property type="project" value="TreeGrafter"/>
</dbReference>
<dbReference type="PROSITE" id="PS50305">
    <property type="entry name" value="SIRTUIN"/>
    <property type="match status" value="1"/>
</dbReference>
<dbReference type="GO" id="GO:0070403">
    <property type="term" value="F:NAD+ binding"/>
    <property type="evidence" value="ECO:0007669"/>
    <property type="project" value="InterPro"/>
</dbReference>
<comment type="similarity">
    <text evidence="2">Belongs to the sirtuin family. Class I subfamily.</text>
</comment>
<dbReference type="SUPFAM" id="SSF52467">
    <property type="entry name" value="DHS-like NAD/FAD-binding domain"/>
    <property type="match status" value="1"/>
</dbReference>
<dbReference type="Gene3D" id="3.40.50.1220">
    <property type="entry name" value="TPP-binding domain"/>
    <property type="match status" value="2"/>
</dbReference>
<dbReference type="EMBL" id="KI925463">
    <property type="protein sequence ID" value="ETW77534.1"/>
    <property type="molecule type" value="Genomic_DNA"/>
</dbReference>
<evidence type="ECO:0000256" key="3">
    <source>
        <dbReference type="ARBA" id="ARBA00022679"/>
    </source>
</evidence>